<evidence type="ECO:0008006" key="6">
    <source>
        <dbReference type="Google" id="ProtNLM"/>
    </source>
</evidence>
<dbReference type="GeneID" id="25153402"/>
<dbReference type="NCBIfam" id="TIGR00449">
    <property type="entry name" value="tgt_general"/>
    <property type="match status" value="1"/>
</dbReference>
<dbReference type="InterPro" id="IPR050076">
    <property type="entry name" value="ArchSynthase1/Queuine_TRR"/>
</dbReference>
<accession>A0A097QUZ6</accession>
<dbReference type="InterPro" id="IPR036895">
    <property type="entry name" value="Uracil-DNA_glycosylase-like_sf"/>
</dbReference>
<dbReference type="InterPro" id="IPR002616">
    <property type="entry name" value="tRNA_ribo_trans-like"/>
</dbReference>
<dbReference type="RefSeq" id="WP_050003272.1">
    <property type="nucleotide sequence ID" value="NZ_CP008887.1"/>
</dbReference>
<dbReference type="InterPro" id="IPR040777">
    <property type="entry name" value="DUF5591"/>
</dbReference>
<sequence>MSARPKPPREFTFFPVVNFITGPPGVLRNGGIWKSIKRGIIHELKLSTIMTQVLHFVDFNLNEKSFNEWFKDGKTLKDWIIQENPTYSPILFADSGGFKLLYNREYDLSKYQLKATPESVLDLQLKLGADYVASLDYPIPPGLNKKETNERMEKSIMNAVRLMELVYDSHDVDVFPYLAVHGRSYEEIQYYVKRLFNLLEETGFNEYSHYPFGLAIGSMVPIKNHYELIVEIIKALKDTLLEIHSDPEKIPIHVFGISGRITPFMYYLGVNSFDSNTYVKAAQNLQFFVSYTQKKKFYTITNRDLDLCPFCDCIRGRNLQKAKKILKSKSYSRYILNGKEVIKSDIYGIIALHNLSVQLNLIGELKKYNPKSREFKEWLVRYANSDNKLLKVVAKLSTIDEDFIDIATKFKLKLPKLSKGQFYAQRISLKRDPTKFDITKTPYSVSPEKRVILILSCTPKKPYSKSTTHKLIFRYLQEHGVDIKKIEKVTLSGMYGPVPQDFEKETSILEYDFVLSSRTPEEQITLVSTRLKEFLEVHAKDKWVIAYIGGGPYRKIVQRVQKELNGKVSIILLPDETQLKRRVNSEVRKKTHLKTLVATLKGLLKNY</sequence>
<dbReference type="Proteomes" id="UP000029980">
    <property type="component" value="Chromosome"/>
</dbReference>
<evidence type="ECO:0000313" key="5">
    <source>
        <dbReference type="Proteomes" id="UP000029980"/>
    </source>
</evidence>
<proteinExistence type="predicted"/>
<dbReference type="SUPFAM" id="SSF51713">
    <property type="entry name" value="tRNA-guanine transglycosylase"/>
    <property type="match status" value="1"/>
</dbReference>
<dbReference type="HOGENOM" id="CLU_476217_0_0_2"/>
<evidence type="ECO:0000259" key="3">
    <source>
        <dbReference type="Pfam" id="PF17884"/>
    </source>
</evidence>
<dbReference type="AlphaFoldDB" id="A0A097QUZ6"/>
<evidence type="ECO:0000313" key="4">
    <source>
        <dbReference type="EMBL" id="AIU70299.1"/>
    </source>
</evidence>
<reference evidence="4 5" key="1">
    <citation type="journal article" date="2015" name="Int. J. Syst. Evol. Microbiol.">
        <title>Thermococcus eurythermalis sp. nov., a conditional piezophilic hyperthermophilic archaeon with a wide temperature range isolated from an oil-immersed chimney in the Guaymas Basin.</title>
        <authorList>
            <person name="Zhao W."/>
            <person name="Zeng X."/>
            <person name="Xiao X."/>
        </authorList>
    </citation>
    <scope>NUCLEOTIDE SEQUENCE [LARGE SCALE GENOMIC DNA]</scope>
    <source>
        <strain evidence="4 5">A501</strain>
    </source>
</reference>
<dbReference type="PANTHER" id="PTHR46499">
    <property type="entry name" value="QUEUINE TRNA-RIBOSYLTRANSFERASE"/>
    <property type="match status" value="1"/>
</dbReference>
<dbReference type="OrthoDB" id="6871at2157"/>
<organism evidence="4 5">
    <name type="scientific">Thermococcus eurythermalis</name>
    <dbReference type="NCBI Taxonomy" id="1505907"/>
    <lineage>
        <taxon>Archaea</taxon>
        <taxon>Methanobacteriati</taxon>
        <taxon>Methanobacteriota</taxon>
        <taxon>Thermococci</taxon>
        <taxon>Thermococcales</taxon>
        <taxon>Thermococcaceae</taxon>
        <taxon>Thermococcus</taxon>
    </lineage>
</organism>
<evidence type="ECO:0000259" key="2">
    <source>
        <dbReference type="Pfam" id="PF01702"/>
    </source>
</evidence>
<dbReference type="Gene3D" id="3.40.50.10630">
    <property type="entry name" value="Uracil-DNA glycosylase-like"/>
    <property type="match status" value="1"/>
</dbReference>
<dbReference type="STRING" id="1505907.TEU_08135"/>
<gene>
    <name evidence="4" type="ORF">TEU_08135</name>
</gene>
<dbReference type="GO" id="GO:0005737">
    <property type="term" value="C:cytoplasm"/>
    <property type="evidence" value="ECO:0007669"/>
    <property type="project" value="TreeGrafter"/>
</dbReference>
<dbReference type="KEGG" id="teu:TEU_08135"/>
<feature type="domain" description="tRNA-guanine(15) transglycosylase-like" evidence="2">
    <location>
        <begin position="59"/>
        <end position="367"/>
    </location>
</feature>
<protein>
    <recommendedName>
        <fullName evidence="6">tRNA-guanine transglycosylase</fullName>
    </recommendedName>
</protein>
<evidence type="ECO:0000256" key="1">
    <source>
        <dbReference type="ARBA" id="ARBA00022694"/>
    </source>
</evidence>
<keyword evidence="5" id="KW-1185">Reference proteome</keyword>
<dbReference type="PANTHER" id="PTHR46499:SF1">
    <property type="entry name" value="QUEUINE TRNA-RIBOSYLTRANSFERASE"/>
    <property type="match status" value="1"/>
</dbReference>
<dbReference type="Gene3D" id="3.20.20.105">
    <property type="entry name" value="Queuine tRNA-ribosyltransferase-like"/>
    <property type="match status" value="1"/>
</dbReference>
<feature type="domain" description="DUF5591" evidence="3">
    <location>
        <begin position="446"/>
        <end position="571"/>
    </location>
</feature>
<dbReference type="Pfam" id="PF01702">
    <property type="entry name" value="TGT"/>
    <property type="match status" value="1"/>
</dbReference>
<dbReference type="GO" id="GO:0002099">
    <property type="term" value="P:tRNA wobble guanine modification"/>
    <property type="evidence" value="ECO:0007669"/>
    <property type="project" value="TreeGrafter"/>
</dbReference>
<dbReference type="SUPFAM" id="SSF52141">
    <property type="entry name" value="Uracil-DNA glycosylase-like"/>
    <property type="match status" value="1"/>
</dbReference>
<dbReference type="EMBL" id="CP008887">
    <property type="protein sequence ID" value="AIU70299.1"/>
    <property type="molecule type" value="Genomic_DNA"/>
</dbReference>
<dbReference type="InterPro" id="IPR036511">
    <property type="entry name" value="TGT-like_sf"/>
</dbReference>
<dbReference type="Pfam" id="PF17884">
    <property type="entry name" value="DUF5591"/>
    <property type="match status" value="1"/>
</dbReference>
<keyword evidence="1" id="KW-0819">tRNA processing</keyword>
<name>A0A097QUZ6_9EURY</name>